<reference evidence="1" key="1">
    <citation type="submission" date="2021-06" db="EMBL/GenBank/DDBJ databases">
        <authorList>
            <person name="Kallberg Y."/>
            <person name="Tangrot J."/>
            <person name="Rosling A."/>
        </authorList>
    </citation>
    <scope>NUCLEOTIDE SEQUENCE</scope>
    <source>
        <strain evidence="1">MA461A</strain>
    </source>
</reference>
<dbReference type="Proteomes" id="UP000789920">
    <property type="component" value="Unassembled WGS sequence"/>
</dbReference>
<sequence length="62" mass="7036">GNNTNVNSLSTPCQICKYCNKDVVDLVDQLKEHLNKYNSFLYKLHESTNLITSKAHRNSAPI</sequence>
<feature type="non-terminal residue" evidence="1">
    <location>
        <position position="1"/>
    </location>
</feature>
<evidence type="ECO:0000313" key="2">
    <source>
        <dbReference type="Proteomes" id="UP000789920"/>
    </source>
</evidence>
<gene>
    <name evidence="1" type="ORF">RPERSI_LOCUS25185</name>
</gene>
<evidence type="ECO:0000313" key="1">
    <source>
        <dbReference type="EMBL" id="CAG8819673.1"/>
    </source>
</evidence>
<comment type="caution">
    <text evidence="1">The sequence shown here is derived from an EMBL/GenBank/DDBJ whole genome shotgun (WGS) entry which is preliminary data.</text>
</comment>
<protein>
    <submittedName>
        <fullName evidence="1">7370_t:CDS:1</fullName>
    </submittedName>
</protein>
<proteinExistence type="predicted"/>
<keyword evidence="2" id="KW-1185">Reference proteome</keyword>
<name>A0ACA9S2E6_9GLOM</name>
<organism evidence="1 2">
    <name type="scientific">Racocetra persica</name>
    <dbReference type="NCBI Taxonomy" id="160502"/>
    <lineage>
        <taxon>Eukaryota</taxon>
        <taxon>Fungi</taxon>
        <taxon>Fungi incertae sedis</taxon>
        <taxon>Mucoromycota</taxon>
        <taxon>Glomeromycotina</taxon>
        <taxon>Glomeromycetes</taxon>
        <taxon>Diversisporales</taxon>
        <taxon>Gigasporaceae</taxon>
        <taxon>Racocetra</taxon>
    </lineage>
</organism>
<dbReference type="EMBL" id="CAJVQC010082621">
    <property type="protein sequence ID" value="CAG8819673.1"/>
    <property type="molecule type" value="Genomic_DNA"/>
</dbReference>
<accession>A0ACA9S2E6</accession>